<protein>
    <submittedName>
        <fullName evidence="1">Uncharacterized protein</fullName>
    </submittedName>
</protein>
<name>A0ABC8S912_9AQUA</name>
<proteinExistence type="predicted"/>
<dbReference type="EMBL" id="CAUOFW020002376">
    <property type="protein sequence ID" value="CAK9153310.1"/>
    <property type="molecule type" value="Genomic_DNA"/>
</dbReference>
<evidence type="ECO:0000313" key="2">
    <source>
        <dbReference type="EMBL" id="CAK9166510.1"/>
    </source>
</evidence>
<accession>A0ABC8S912</accession>
<dbReference type="EMBL" id="CAUOFW020004613">
    <property type="protein sequence ID" value="CAK9166510.1"/>
    <property type="molecule type" value="Genomic_DNA"/>
</dbReference>
<comment type="caution">
    <text evidence="1">The sequence shown here is derived from an EMBL/GenBank/DDBJ whole genome shotgun (WGS) entry which is preliminary data.</text>
</comment>
<evidence type="ECO:0000313" key="1">
    <source>
        <dbReference type="EMBL" id="CAK9153310.1"/>
    </source>
</evidence>
<organism evidence="1 3">
    <name type="scientific">Ilex paraguariensis</name>
    <name type="common">yerba mate</name>
    <dbReference type="NCBI Taxonomy" id="185542"/>
    <lineage>
        <taxon>Eukaryota</taxon>
        <taxon>Viridiplantae</taxon>
        <taxon>Streptophyta</taxon>
        <taxon>Embryophyta</taxon>
        <taxon>Tracheophyta</taxon>
        <taxon>Spermatophyta</taxon>
        <taxon>Magnoliopsida</taxon>
        <taxon>eudicotyledons</taxon>
        <taxon>Gunneridae</taxon>
        <taxon>Pentapetalae</taxon>
        <taxon>asterids</taxon>
        <taxon>campanulids</taxon>
        <taxon>Aquifoliales</taxon>
        <taxon>Aquifoliaceae</taxon>
        <taxon>Ilex</taxon>
    </lineage>
</organism>
<dbReference type="PANTHER" id="PTHR46086">
    <property type="entry name" value="ALPHA/BETA-HYDROLASES SUPERFAMILY PROTEIN"/>
    <property type="match status" value="1"/>
</dbReference>
<feature type="non-terminal residue" evidence="1">
    <location>
        <position position="170"/>
    </location>
</feature>
<gene>
    <name evidence="1" type="ORF">ILEXP_LOCUS21548</name>
    <name evidence="2" type="ORF">ILEXP_LOCUS35727</name>
</gene>
<dbReference type="AlphaFoldDB" id="A0ABC8S912"/>
<dbReference type="Proteomes" id="UP001642360">
    <property type="component" value="Unassembled WGS sequence"/>
</dbReference>
<evidence type="ECO:0000313" key="3">
    <source>
        <dbReference type="Proteomes" id="UP001642360"/>
    </source>
</evidence>
<sequence length="170" mass="19310">MTPDDQMPSIDPLSEKLLLLDEKLLLLDPEKATVSDFLSILFSEAIEGRDFMKDTKATVAILERRGPIFLSLAGQMFLQRVAPGLISWLGSKLGMSGNMEVPEKELNIDASTIKTLQKRKYLDLPPEDGNDFYVICPKASKLAYETKPIIQYVVEKRWKMNLLDAKDFWN</sequence>
<dbReference type="InterPro" id="IPR044819">
    <property type="entry name" value="OBL-like"/>
</dbReference>
<keyword evidence="3" id="KW-1185">Reference proteome</keyword>
<reference evidence="1 3" key="1">
    <citation type="submission" date="2024-02" db="EMBL/GenBank/DDBJ databases">
        <authorList>
            <person name="Vignale AGUSTIN F."/>
            <person name="Sosa J E."/>
            <person name="Modenutti C."/>
        </authorList>
    </citation>
    <scope>NUCLEOTIDE SEQUENCE [LARGE SCALE GENOMIC DNA]</scope>
</reference>
<dbReference type="PANTHER" id="PTHR46086:SF17">
    <property type="entry name" value="ALPHA_BETA-HYDROLASES SUPERFAMILY PROTEIN"/>
    <property type="match status" value="1"/>
</dbReference>